<dbReference type="AlphaFoldDB" id="A0A369Q482"/>
<dbReference type="Proteomes" id="UP000253727">
    <property type="component" value="Unassembled WGS sequence"/>
</dbReference>
<reference evidence="1 2" key="1">
    <citation type="submission" date="2018-04" db="EMBL/GenBank/DDBJ databases">
        <title>Altererythrobacter sp. HME9302 genome sequencing and assembly.</title>
        <authorList>
            <person name="Kang H."/>
            <person name="Kim H."/>
            <person name="Joh K."/>
        </authorList>
    </citation>
    <scope>NUCLEOTIDE SEQUENCE [LARGE SCALE GENOMIC DNA]</scope>
    <source>
        <strain evidence="1 2">HME9302</strain>
    </source>
</reference>
<dbReference type="EMBL" id="QBKA01000002">
    <property type="protein sequence ID" value="RDC59693.1"/>
    <property type="molecule type" value="Genomic_DNA"/>
</dbReference>
<evidence type="ECO:0000313" key="1">
    <source>
        <dbReference type="EMBL" id="RDC59693.1"/>
    </source>
</evidence>
<dbReference type="RefSeq" id="WP_115366006.1">
    <property type="nucleotide sequence ID" value="NZ_QBKA01000002.1"/>
</dbReference>
<comment type="caution">
    <text evidence="1">The sequence shown here is derived from an EMBL/GenBank/DDBJ whole genome shotgun (WGS) entry which is preliminary data.</text>
</comment>
<dbReference type="OrthoDB" id="7916272at2"/>
<organism evidence="1 2">
    <name type="scientific">Alteripontixanthobacter maritimus</name>
    <dbReference type="NCBI Taxonomy" id="2161824"/>
    <lineage>
        <taxon>Bacteria</taxon>
        <taxon>Pseudomonadati</taxon>
        <taxon>Pseudomonadota</taxon>
        <taxon>Alphaproteobacteria</taxon>
        <taxon>Sphingomonadales</taxon>
        <taxon>Erythrobacteraceae</taxon>
        <taxon>Alteripontixanthobacter</taxon>
    </lineage>
</organism>
<gene>
    <name evidence="1" type="ORF">HME9302_00885</name>
</gene>
<keyword evidence="2" id="KW-1185">Reference proteome</keyword>
<evidence type="ECO:0000313" key="2">
    <source>
        <dbReference type="Proteomes" id="UP000253727"/>
    </source>
</evidence>
<name>A0A369Q482_9SPHN</name>
<sequence>MSLDIFSGHSDTPSAPARACFAVSPSDTENLPRVPKALYVGTSGDITLRCADDNLDVIFRNVPAGMILDIRVTNVRASGTTAADIVALA</sequence>
<accession>A0A369Q482</accession>
<proteinExistence type="predicted"/>
<protein>
    <submittedName>
        <fullName evidence="1">Uncharacterized protein</fullName>
    </submittedName>
</protein>